<name>A0A9R1V733_LACSA</name>
<sequence>MITSLGFVQINHDSTLFVRCLSAGQILLSSYVNDMIITSDDHGGIESLKHDLAHRFTMKDLGLLHYFLGIEASLFDNRTVDTPFETNAQYSPTDGVPLSDPNLIALLWEVWFITHPNIAHVVHVVSQFVTAPTYVQWGGDGDRHDRKSTTGFCVFLGKSLISWKSKKHDVVSRSSMEIEYRAMVVVTCEIIWLQWLLADMRVHISSSTPLHYDNKSAIHIAKNSVFHKQMKHIEIDCHFTRFEFVIGVDCMMSSSSRGDDDAKAINVNALHDDVIIGGMKM</sequence>
<protein>
    <recommendedName>
        <fullName evidence="1">Reverse transcriptase Ty1/copia-type domain-containing protein</fullName>
    </recommendedName>
</protein>
<evidence type="ECO:0000313" key="2">
    <source>
        <dbReference type="EMBL" id="KAJ0199463.1"/>
    </source>
</evidence>
<reference evidence="2 3" key="1">
    <citation type="journal article" date="2017" name="Nat. Commun.">
        <title>Genome assembly with in vitro proximity ligation data and whole-genome triplication in lettuce.</title>
        <authorList>
            <person name="Reyes-Chin-Wo S."/>
            <person name="Wang Z."/>
            <person name="Yang X."/>
            <person name="Kozik A."/>
            <person name="Arikit S."/>
            <person name="Song C."/>
            <person name="Xia L."/>
            <person name="Froenicke L."/>
            <person name="Lavelle D.O."/>
            <person name="Truco M.J."/>
            <person name="Xia R."/>
            <person name="Zhu S."/>
            <person name="Xu C."/>
            <person name="Xu H."/>
            <person name="Xu X."/>
            <person name="Cox K."/>
            <person name="Korf I."/>
            <person name="Meyers B.C."/>
            <person name="Michelmore R.W."/>
        </authorList>
    </citation>
    <scope>NUCLEOTIDE SEQUENCE [LARGE SCALE GENOMIC DNA]</scope>
    <source>
        <strain evidence="3">cv. Salinas</strain>
        <tissue evidence="2">Seedlings</tissue>
    </source>
</reference>
<dbReference type="CDD" id="cd09272">
    <property type="entry name" value="RNase_HI_RT_Ty1"/>
    <property type="match status" value="1"/>
</dbReference>
<dbReference type="Pfam" id="PF07727">
    <property type="entry name" value="RVT_2"/>
    <property type="match status" value="1"/>
</dbReference>
<dbReference type="SUPFAM" id="SSF56672">
    <property type="entry name" value="DNA/RNA polymerases"/>
    <property type="match status" value="1"/>
</dbReference>
<evidence type="ECO:0000313" key="3">
    <source>
        <dbReference type="Proteomes" id="UP000235145"/>
    </source>
</evidence>
<dbReference type="InterPro" id="IPR013103">
    <property type="entry name" value="RVT_2"/>
</dbReference>
<evidence type="ECO:0000259" key="1">
    <source>
        <dbReference type="Pfam" id="PF07727"/>
    </source>
</evidence>
<dbReference type="AlphaFoldDB" id="A0A9R1V733"/>
<dbReference type="PANTHER" id="PTHR11439:SF461">
    <property type="entry name" value="OS10G0432200 PROTEIN"/>
    <property type="match status" value="1"/>
</dbReference>
<accession>A0A9R1V733</accession>
<comment type="caution">
    <text evidence="2">The sequence shown here is derived from an EMBL/GenBank/DDBJ whole genome shotgun (WGS) entry which is preliminary data.</text>
</comment>
<dbReference type="EMBL" id="NBSK02000006">
    <property type="protein sequence ID" value="KAJ0199463.1"/>
    <property type="molecule type" value="Genomic_DNA"/>
</dbReference>
<dbReference type="InterPro" id="IPR043502">
    <property type="entry name" value="DNA/RNA_pol_sf"/>
</dbReference>
<dbReference type="PANTHER" id="PTHR11439">
    <property type="entry name" value="GAG-POL-RELATED RETROTRANSPOSON"/>
    <property type="match status" value="1"/>
</dbReference>
<keyword evidence="3" id="KW-1185">Reference proteome</keyword>
<gene>
    <name evidence="2" type="ORF">LSAT_V11C600302820</name>
</gene>
<feature type="domain" description="Reverse transcriptase Ty1/copia-type" evidence="1">
    <location>
        <begin position="3"/>
        <end position="72"/>
    </location>
</feature>
<organism evidence="2 3">
    <name type="scientific">Lactuca sativa</name>
    <name type="common">Garden lettuce</name>
    <dbReference type="NCBI Taxonomy" id="4236"/>
    <lineage>
        <taxon>Eukaryota</taxon>
        <taxon>Viridiplantae</taxon>
        <taxon>Streptophyta</taxon>
        <taxon>Embryophyta</taxon>
        <taxon>Tracheophyta</taxon>
        <taxon>Spermatophyta</taxon>
        <taxon>Magnoliopsida</taxon>
        <taxon>eudicotyledons</taxon>
        <taxon>Gunneridae</taxon>
        <taxon>Pentapetalae</taxon>
        <taxon>asterids</taxon>
        <taxon>campanulids</taxon>
        <taxon>Asterales</taxon>
        <taxon>Asteraceae</taxon>
        <taxon>Cichorioideae</taxon>
        <taxon>Cichorieae</taxon>
        <taxon>Lactucinae</taxon>
        <taxon>Lactuca</taxon>
    </lineage>
</organism>
<proteinExistence type="predicted"/>
<dbReference type="Proteomes" id="UP000235145">
    <property type="component" value="Unassembled WGS sequence"/>
</dbReference>